<evidence type="ECO:0000256" key="12">
    <source>
        <dbReference type="ARBA" id="ARBA00023307"/>
    </source>
</evidence>
<evidence type="ECO:0000256" key="15">
    <source>
        <dbReference type="ARBA" id="ARBA00031629"/>
    </source>
</evidence>
<protein>
    <recommendedName>
        <fullName evidence="3">Phycobiliprotein ApcE</fullName>
    </recommendedName>
    <alternativeName>
        <fullName evidence="16">Anchor polypeptide</fullName>
    </alternativeName>
    <alternativeName>
        <fullName evidence="15">PBS-anchor protein</fullName>
    </alternativeName>
    <alternativeName>
        <fullName evidence="14">Phycobilisome linker polypeptide</fullName>
    </alternativeName>
</protein>
<dbReference type="PROSITE" id="PS51445">
    <property type="entry name" value="PBS_LINKER"/>
    <property type="match status" value="3"/>
</dbReference>
<evidence type="ECO:0000313" key="20">
    <source>
        <dbReference type="EMBL" id="ACB42647.1"/>
    </source>
</evidence>
<dbReference type="InterPro" id="IPR038255">
    <property type="entry name" value="PBS_linker_sf"/>
</dbReference>
<name>B1X3X8_PAUCH</name>
<evidence type="ECO:0000256" key="13">
    <source>
        <dbReference type="ARBA" id="ARBA00025203"/>
    </source>
</evidence>
<dbReference type="InterPro" id="IPR012128">
    <property type="entry name" value="Phycobilisome_asu/bsu"/>
</dbReference>
<dbReference type="Pfam" id="PF00427">
    <property type="entry name" value="PBS_linker_poly"/>
    <property type="match status" value="3"/>
</dbReference>
<evidence type="ECO:0000256" key="3">
    <source>
        <dbReference type="ARBA" id="ARBA00018674"/>
    </source>
</evidence>
<feature type="compositionally biased region" description="Low complexity" evidence="18">
    <location>
        <begin position="761"/>
        <end position="778"/>
    </location>
</feature>
<dbReference type="Pfam" id="PF00502">
    <property type="entry name" value="Phycobilisome"/>
    <property type="match status" value="2"/>
</dbReference>
<reference evidence="20" key="2">
    <citation type="journal article" date="2008" name="Curr. Biol.">
        <title>Chromatophore genome sequence of Paulinella sheds light on acquisition of photosynthesis by eukaryotes.</title>
        <authorList>
            <person name="Nowack E.C.M."/>
            <person name="Melkonian M."/>
            <person name="Gloeckner G."/>
        </authorList>
    </citation>
    <scope>NUCLEOTIDE SEQUENCE [LARGE SCALE GENOMIC DNA]</scope>
</reference>
<geneLocation type="organellar chromatophore" evidence="20"/>
<dbReference type="InterPro" id="IPR009050">
    <property type="entry name" value="Globin-like_sf"/>
</dbReference>
<evidence type="ECO:0000256" key="17">
    <source>
        <dbReference type="PROSITE-ProRule" id="PRU00775"/>
    </source>
</evidence>
<feature type="domain" description="PBS-linker" evidence="19">
    <location>
        <begin position="821"/>
        <end position="997"/>
    </location>
</feature>
<dbReference type="AlphaFoldDB" id="B1X3X8"/>
<keyword evidence="8" id="KW-0157">Chromophore</keyword>
<keyword evidence="20" id="KW-0934">Plastid</keyword>
<feature type="compositionally biased region" description="Basic and acidic residues" evidence="18">
    <location>
        <begin position="740"/>
        <end position="750"/>
    </location>
</feature>
<proteinExistence type="inferred from homology"/>
<dbReference type="InterPro" id="IPR038719">
    <property type="entry name" value="Phycobilisome_asu/bsu_sf"/>
</dbReference>
<comment type="function">
    <text evidence="13">This protein is postulated to act both as terminal energy acceptor and as a linker polypeptide that stabilizes the phycobilisome architecture. May have intrinsic bilin lyase activity.</text>
</comment>
<dbReference type="PANTHER" id="PTHR34011:SF6">
    <property type="entry name" value="PHYCOBILIPROTEIN APCE"/>
    <property type="match status" value="1"/>
</dbReference>
<keyword evidence="6" id="KW-0677">Repeat</keyword>
<sequence>MTVTASSGSPRVSPQLYDTLPLSSVRQAEQQDRFPDGGELGSLITFFRSGRYRITAAQRISANADAIVAQAANRIFAGGTPLSYLDRPLSIQTNDIPKETSLASDQVAFASSVRTFTGGSTSKKRFGLSRLLEGTSGSTDVRVVLPNGFSPISVARYGPDRMRKSLRDMGWFLRYVGYAIVAGDPSILAVNTRGLKDILEKGCSIAATNVALQEMRAAAAELFSEEPETRQLVIDCFNVLLKELAIPTPSALQRLGSSVSQGLQLPAIYALASEGAQRFIIRPKLSGKEKAEIIRAAYRQVFERDIVKAYSQKVCPVEATQVAQGQISMREFIRALGRSKEYRRQFYGRFTNSRVLELAYRHFLGRGISSIEEFRRGFAIVSKQGLGGLIDSIVNSMEYAQVFGEETVPYLRDLGEEAQESAGWGSNRKLFRFSAPFEGAPQYITLYASYRKPLADQHPYGGCNDPLGLNYGAIFPSSTSSVTTRPSYFGYDTRRILLGNGMLQPGQMNSTQFRNAQPRRVGPKVIRLKQIATGGSSVPSRGGQPSSRNTESSTQSTIKAVYVQVLGNIGYAGEQIKVEEIKLENGDLSLREFVRQVARSQAFRRRYWDGLYITKAIEVIHRRLLGRPTFGRWEIDALFSIAASSGFYGIVDALINGAEYNASFGEDTVPYERFITPTDLQSRRVPSLKRTLNPLAYANVESIKRPDLASSNKIKTTGDLTQRNLPGRGMLIKGSWSAKISDDGQSKDLNIDQQQGPESIRQAPAPQRRWRQSQWQSRSGNNTSNYLQRPLSGLISGWTANVSNTSLNLVSAKASNSSMTEALKRIKPDGFIRRSGISDSVELRRPITEEGLIKVIESSYRQLLNRVPFASERLVNSESMLRDERLDVAEFIAQIASSDLFQNRLNRLSPIRGASVAYFALLGRAGTPDEVTRFLSTRAKLGQKLAIEEILSSTDYKNTFGRNRVPSIIGLATLDGISLRTVNRTASLYRGAASFIFSNRETI</sequence>
<dbReference type="GO" id="GO:0015979">
    <property type="term" value="P:photosynthesis"/>
    <property type="evidence" value="ECO:0007669"/>
    <property type="project" value="InterPro"/>
</dbReference>
<evidence type="ECO:0000256" key="7">
    <source>
        <dbReference type="ARBA" id="ARBA00022738"/>
    </source>
</evidence>
<evidence type="ECO:0000259" key="19">
    <source>
        <dbReference type="PROSITE" id="PS51445"/>
    </source>
</evidence>
<comment type="subcellular location">
    <subcellularLocation>
        <location evidence="1">Membrane</location>
        <topology evidence="1">Peripheral membrane protein</topology>
    </subcellularLocation>
</comment>
<feature type="domain" description="PBS-linker" evidence="19">
    <location>
        <begin position="522"/>
        <end position="700"/>
    </location>
</feature>
<keyword evidence="9" id="KW-0793">Thylakoid</keyword>
<dbReference type="GO" id="GO:0030089">
    <property type="term" value="C:phycobilisome"/>
    <property type="evidence" value="ECO:0007669"/>
    <property type="project" value="UniProtKB-UniRule"/>
</dbReference>
<organism evidence="20">
    <name type="scientific">Paulinella chromatophora</name>
    <dbReference type="NCBI Taxonomy" id="39717"/>
    <lineage>
        <taxon>Eukaryota</taxon>
        <taxon>Sar</taxon>
        <taxon>Rhizaria</taxon>
        <taxon>Cercozoa</taxon>
        <taxon>Imbricatea</taxon>
        <taxon>Silicofilosea</taxon>
        <taxon>Euglyphida</taxon>
        <taxon>Paulinellidae</taxon>
        <taxon>Paulinella</taxon>
    </lineage>
</organism>
<evidence type="ECO:0000256" key="11">
    <source>
        <dbReference type="ARBA" id="ARBA00023239"/>
    </source>
</evidence>
<dbReference type="PANTHER" id="PTHR34011">
    <property type="entry name" value="PHYCOBILISOME 32.1 KDA LINKER POLYPEPTIDE, PHYCOCYANIN-ASSOCIATED, ROD 2-RELATED"/>
    <property type="match status" value="1"/>
</dbReference>
<comment type="similarity">
    <text evidence="17">Belongs to the phycobilisome linker protein family.</text>
</comment>
<accession>B1X3X8</accession>
<evidence type="ECO:0000256" key="5">
    <source>
        <dbReference type="ARBA" id="ARBA00022549"/>
    </source>
</evidence>
<dbReference type="RefSeq" id="YP_002048857.1">
    <property type="nucleotide sequence ID" value="NC_011087.1"/>
</dbReference>
<keyword evidence="4" id="KW-0602">Photosynthesis</keyword>
<evidence type="ECO:0000256" key="10">
    <source>
        <dbReference type="ARBA" id="ARBA00023136"/>
    </source>
</evidence>
<keyword evidence="5" id="KW-0042">Antenna complex</keyword>
<evidence type="ECO:0000256" key="1">
    <source>
        <dbReference type="ARBA" id="ARBA00004170"/>
    </source>
</evidence>
<dbReference type="Gene3D" id="1.10.490.20">
    <property type="entry name" value="Phycocyanins"/>
    <property type="match status" value="1"/>
</dbReference>
<evidence type="ECO:0000256" key="9">
    <source>
        <dbReference type="ARBA" id="ARBA00023078"/>
    </source>
</evidence>
<evidence type="ECO:0000256" key="8">
    <source>
        <dbReference type="ARBA" id="ARBA00022991"/>
    </source>
</evidence>
<evidence type="ECO:0000256" key="14">
    <source>
        <dbReference type="ARBA" id="ARBA00029643"/>
    </source>
</evidence>
<dbReference type="GeneID" id="6481368"/>
<dbReference type="EMBL" id="CP000815">
    <property type="protein sequence ID" value="ACB42647.1"/>
    <property type="molecule type" value="Genomic_DNA"/>
</dbReference>
<evidence type="ECO:0000256" key="4">
    <source>
        <dbReference type="ARBA" id="ARBA00022531"/>
    </source>
</evidence>
<dbReference type="GO" id="GO:0016829">
    <property type="term" value="F:lyase activity"/>
    <property type="evidence" value="ECO:0007669"/>
    <property type="project" value="UniProtKB-KW"/>
</dbReference>
<dbReference type="SUPFAM" id="SSF46458">
    <property type="entry name" value="Globin-like"/>
    <property type="match status" value="1"/>
</dbReference>
<evidence type="ECO:0000256" key="6">
    <source>
        <dbReference type="ARBA" id="ARBA00022737"/>
    </source>
</evidence>
<feature type="domain" description="PBS-linker" evidence="19">
    <location>
        <begin position="259"/>
        <end position="439"/>
    </location>
</feature>
<keyword evidence="7 17" id="KW-0605">Phycobilisome</keyword>
<evidence type="ECO:0000256" key="16">
    <source>
        <dbReference type="ARBA" id="ARBA00033322"/>
    </source>
</evidence>
<feature type="region of interest" description="Disordered" evidence="18">
    <location>
        <begin position="534"/>
        <end position="555"/>
    </location>
</feature>
<evidence type="ECO:0000256" key="2">
    <source>
        <dbReference type="ARBA" id="ARBA00008182"/>
    </source>
</evidence>
<keyword evidence="12" id="KW-0089">Bile pigment</keyword>
<evidence type="ECO:0000256" key="18">
    <source>
        <dbReference type="SAM" id="MobiDB-lite"/>
    </source>
</evidence>
<gene>
    <name evidence="20" type="primary">apcE</name>
    <name evidence="20" type="ordered locus">PCC_0197</name>
</gene>
<comment type="similarity">
    <text evidence="2">Belongs to the phycobiliprotein family.</text>
</comment>
<keyword evidence="10" id="KW-0472">Membrane</keyword>
<keyword evidence="11" id="KW-0456">Lyase</keyword>
<reference evidence="20" key="1">
    <citation type="submission" date="2007-08" db="EMBL/GenBank/DDBJ databases">
        <authorList>
            <person name="Gloeckner G."/>
            <person name="Nowack E."/>
            <person name="Melkonian M."/>
        </authorList>
    </citation>
    <scope>NUCLEOTIDE SEQUENCE</scope>
</reference>
<feature type="region of interest" description="Disordered" evidence="18">
    <location>
        <begin position="740"/>
        <end position="784"/>
    </location>
</feature>
<dbReference type="Gene3D" id="1.10.3130.20">
    <property type="entry name" value="Phycobilisome linker domain"/>
    <property type="match status" value="3"/>
</dbReference>
<dbReference type="InterPro" id="IPR001297">
    <property type="entry name" value="PBS_linker_dom"/>
</dbReference>